<dbReference type="Pfam" id="PF00639">
    <property type="entry name" value="Rotamase"/>
    <property type="match status" value="1"/>
</dbReference>
<keyword evidence="2 6" id="KW-0732">Signal</keyword>
<dbReference type="Gene3D" id="1.10.4030.10">
    <property type="entry name" value="Porin chaperone SurA, peptide-binding domain"/>
    <property type="match status" value="1"/>
</dbReference>
<name>A0A5S3PQH4_9RHOB</name>
<evidence type="ECO:0000259" key="7">
    <source>
        <dbReference type="PROSITE" id="PS50198"/>
    </source>
</evidence>
<sequence>MREMTTMNSIGWIRGLAMAASVAIAAVQAHPLAAQSLFDPVVKVNDDVITEYELQQRERFLKLLNAPGANRAAAREALIEDRLRAQATEAAGLELTAEGIEAGMTEFAARANLSKEEFIRALAQGGVSEESFRDFVSVGTAWRELIRARYGNRVQISEAEIDRALAATSGASGIRVLVSEIIIPAPPPRAAEAQAIAERIAATTSEAQFSAFAREYSATASRDRGGRLDWQQLTNLPPVLRPLLLELAPGEVTQPISIPNAVALFQLRGIEETSAPTAEYAAIEYATLAIAGGRSAAALSQAASVAARVDVCDDLYGVAKGQPPEVLTRTSQAPGDIPQDIAMELSKLDAGEISTVLTRGAGETLLLVMLCGRTAAINQEASREDIAGNLRQSRLAAFADSLIAQLRADARIVDQ</sequence>
<comment type="caution">
    <text evidence="8">The sequence shown here is derived from an EMBL/GenBank/DDBJ whole genome shotgun (WGS) entry which is preliminary data.</text>
</comment>
<organism evidence="8 9">
    <name type="scientific">Sulfitobacter sabulilitoris</name>
    <dbReference type="NCBI Taxonomy" id="2562655"/>
    <lineage>
        <taxon>Bacteria</taxon>
        <taxon>Pseudomonadati</taxon>
        <taxon>Pseudomonadota</taxon>
        <taxon>Alphaproteobacteria</taxon>
        <taxon>Rhodobacterales</taxon>
        <taxon>Roseobacteraceae</taxon>
        <taxon>Sulfitobacter</taxon>
    </lineage>
</organism>
<evidence type="ECO:0000256" key="2">
    <source>
        <dbReference type="ARBA" id="ARBA00022729"/>
    </source>
</evidence>
<evidence type="ECO:0000256" key="1">
    <source>
        <dbReference type="ARBA" id="ARBA00018370"/>
    </source>
</evidence>
<keyword evidence="5 8" id="KW-0413">Isomerase</keyword>
<dbReference type="EMBL" id="VANS01000001">
    <property type="protein sequence ID" value="TMM54795.1"/>
    <property type="molecule type" value="Genomic_DNA"/>
</dbReference>
<dbReference type="SUPFAM" id="SSF54534">
    <property type="entry name" value="FKBP-like"/>
    <property type="match status" value="1"/>
</dbReference>
<dbReference type="SUPFAM" id="SSF109998">
    <property type="entry name" value="Triger factor/SurA peptide-binding domain-like"/>
    <property type="match status" value="1"/>
</dbReference>
<feature type="chain" id="PRO_5024285117" description="Parvulin-like PPIase" evidence="6">
    <location>
        <begin position="26"/>
        <end position="415"/>
    </location>
</feature>
<reference evidence="8 9" key="1">
    <citation type="submission" date="2019-05" db="EMBL/GenBank/DDBJ databases">
        <title>Sulfitobacter sabulilitoris sp. nov., isolated from a marine sand.</title>
        <authorList>
            <person name="Yoon J.-H."/>
        </authorList>
    </citation>
    <scope>NUCLEOTIDE SEQUENCE [LARGE SCALE GENOMIC DNA]</scope>
    <source>
        <strain evidence="8 9">HSMS-29</strain>
    </source>
</reference>
<dbReference type="Gene3D" id="3.10.50.40">
    <property type="match status" value="1"/>
</dbReference>
<dbReference type="PANTHER" id="PTHR47637">
    <property type="entry name" value="CHAPERONE SURA"/>
    <property type="match status" value="1"/>
</dbReference>
<evidence type="ECO:0000256" key="5">
    <source>
        <dbReference type="PROSITE-ProRule" id="PRU00278"/>
    </source>
</evidence>
<dbReference type="OrthoDB" id="9791746at2"/>
<dbReference type="PROSITE" id="PS50198">
    <property type="entry name" value="PPIC_PPIASE_2"/>
    <property type="match status" value="1"/>
</dbReference>
<protein>
    <recommendedName>
        <fullName evidence="1">Parvulin-like PPIase</fullName>
    </recommendedName>
    <alternativeName>
        <fullName evidence="3">Peptidyl-prolyl cis-trans isomerase plp</fullName>
    </alternativeName>
    <alternativeName>
        <fullName evidence="4">Rotamase plp</fullName>
    </alternativeName>
</protein>
<gene>
    <name evidence="8" type="ORF">FDT80_04235</name>
</gene>
<accession>A0A5S3PQH4</accession>
<feature type="signal peptide" evidence="6">
    <location>
        <begin position="1"/>
        <end position="25"/>
    </location>
</feature>
<dbReference type="InterPro" id="IPR046357">
    <property type="entry name" value="PPIase_dom_sf"/>
</dbReference>
<proteinExistence type="predicted"/>
<dbReference type="InterPro" id="IPR050280">
    <property type="entry name" value="OMP_Chaperone_SurA"/>
</dbReference>
<dbReference type="AlphaFoldDB" id="A0A5S3PQH4"/>
<keyword evidence="5" id="KW-0697">Rotamase</keyword>
<dbReference type="Proteomes" id="UP000309550">
    <property type="component" value="Unassembled WGS sequence"/>
</dbReference>
<evidence type="ECO:0000256" key="6">
    <source>
        <dbReference type="SAM" id="SignalP"/>
    </source>
</evidence>
<keyword evidence="9" id="KW-1185">Reference proteome</keyword>
<evidence type="ECO:0000313" key="9">
    <source>
        <dbReference type="Proteomes" id="UP000309550"/>
    </source>
</evidence>
<dbReference type="InterPro" id="IPR000297">
    <property type="entry name" value="PPIase_PpiC"/>
</dbReference>
<dbReference type="PANTHER" id="PTHR47637:SF1">
    <property type="entry name" value="CHAPERONE SURA"/>
    <property type="match status" value="1"/>
</dbReference>
<feature type="domain" description="PpiC" evidence="7">
    <location>
        <begin position="173"/>
        <end position="269"/>
    </location>
</feature>
<evidence type="ECO:0000256" key="3">
    <source>
        <dbReference type="ARBA" id="ARBA00030642"/>
    </source>
</evidence>
<evidence type="ECO:0000313" key="8">
    <source>
        <dbReference type="EMBL" id="TMM54795.1"/>
    </source>
</evidence>
<dbReference type="GO" id="GO:0003755">
    <property type="term" value="F:peptidyl-prolyl cis-trans isomerase activity"/>
    <property type="evidence" value="ECO:0007669"/>
    <property type="project" value="UniProtKB-KW"/>
</dbReference>
<dbReference type="InterPro" id="IPR027304">
    <property type="entry name" value="Trigger_fact/SurA_dom_sf"/>
</dbReference>
<evidence type="ECO:0000256" key="4">
    <source>
        <dbReference type="ARBA" id="ARBA00031484"/>
    </source>
</evidence>